<dbReference type="EMBL" id="RQYS01000058">
    <property type="protein sequence ID" value="RRD58838.1"/>
    <property type="molecule type" value="Genomic_DNA"/>
</dbReference>
<accession>A0A3P1YKY0</accession>
<evidence type="ECO:0000256" key="1">
    <source>
        <dbReference type="ARBA" id="ARBA00004141"/>
    </source>
</evidence>
<evidence type="ECO:0000313" key="8">
    <source>
        <dbReference type="EMBL" id="RRD58838.1"/>
    </source>
</evidence>
<name>A0A3P1YKY0_TANFO</name>
<gene>
    <name evidence="8" type="ORF">EII40_11700</name>
    <name evidence="9" type="ORF">EII41_12580</name>
</gene>
<evidence type="ECO:0000313" key="11">
    <source>
        <dbReference type="Proteomes" id="UP000279860"/>
    </source>
</evidence>
<comment type="caution">
    <text evidence="9">The sequence shown here is derived from an EMBL/GenBank/DDBJ whole genome shotgun (WGS) entry which is preliminary data.</text>
</comment>
<dbReference type="Proteomes" id="UP000279860">
    <property type="component" value="Unassembled WGS sequence"/>
</dbReference>
<evidence type="ECO:0000256" key="5">
    <source>
        <dbReference type="ARBA" id="ARBA00023136"/>
    </source>
</evidence>
<dbReference type="PANTHER" id="PTHR38459:SF1">
    <property type="entry name" value="PROPHAGE BACTOPRENOL-LINKED GLUCOSE TRANSLOCASE HOMOLOG"/>
    <property type="match status" value="1"/>
</dbReference>
<evidence type="ECO:0000256" key="2">
    <source>
        <dbReference type="ARBA" id="ARBA00009399"/>
    </source>
</evidence>
<reference evidence="10 11" key="1">
    <citation type="submission" date="2018-11" db="EMBL/GenBank/DDBJ databases">
        <title>Genomes From Bacteria Associated with the Canine Oral Cavity: a Test Case for Automated Genome-Based Taxonomic Assignment.</title>
        <authorList>
            <person name="Coil D.A."/>
            <person name="Jospin G."/>
            <person name="Darling A.E."/>
            <person name="Wallis C."/>
            <person name="Davis I.J."/>
            <person name="Harris S."/>
            <person name="Eisen J.A."/>
            <person name="Holcombe L.J."/>
            <person name="O'Flynn C."/>
        </authorList>
    </citation>
    <scope>NUCLEOTIDE SEQUENCE [LARGE SCALE GENOMIC DNA]</scope>
    <source>
        <strain evidence="9 11">OH1426_COT-023</strain>
        <strain evidence="8 10">OH2617_COT-023</strain>
    </source>
</reference>
<evidence type="ECO:0000256" key="3">
    <source>
        <dbReference type="ARBA" id="ARBA00022692"/>
    </source>
</evidence>
<keyword evidence="3 6" id="KW-0812">Transmembrane</keyword>
<dbReference type="InterPro" id="IPR007267">
    <property type="entry name" value="GtrA_DPMS_TM"/>
</dbReference>
<evidence type="ECO:0000313" key="10">
    <source>
        <dbReference type="Proteomes" id="UP000278609"/>
    </source>
</evidence>
<evidence type="ECO:0000259" key="7">
    <source>
        <dbReference type="Pfam" id="PF04138"/>
    </source>
</evidence>
<dbReference type="GO" id="GO:0005886">
    <property type="term" value="C:plasma membrane"/>
    <property type="evidence" value="ECO:0007669"/>
    <property type="project" value="TreeGrafter"/>
</dbReference>
<dbReference type="EMBL" id="RQYN01000072">
    <property type="protein sequence ID" value="RRD70596.1"/>
    <property type="molecule type" value="Genomic_DNA"/>
</dbReference>
<dbReference type="InterPro" id="IPR051401">
    <property type="entry name" value="GtrA_CellWall_Glycosyl"/>
</dbReference>
<feature type="domain" description="GtrA/DPMS transmembrane" evidence="7">
    <location>
        <begin position="12"/>
        <end position="119"/>
    </location>
</feature>
<dbReference type="AlphaFoldDB" id="A0A3P1YKY0"/>
<dbReference type="PANTHER" id="PTHR38459">
    <property type="entry name" value="PROPHAGE BACTOPRENOL-LINKED GLUCOSE TRANSLOCASE HOMOLOG"/>
    <property type="match status" value="1"/>
</dbReference>
<dbReference type="Pfam" id="PF04138">
    <property type="entry name" value="GtrA_DPMS_TM"/>
    <property type="match status" value="1"/>
</dbReference>
<comment type="similarity">
    <text evidence="2">Belongs to the GtrA family.</text>
</comment>
<dbReference type="Proteomes" id="UP000278609">
    <property type="component" value="Unassembled WGS sequence"/>
</dbReference>
<sequence length="126" mass="14079">MEISAKQKEFIRFCVVGGLATGIHYGIYLLLNKVMNTTIAFSIGYIISFFANFLLSNYFTFKTKPSAKKGFGFAGSHLINYVLQVGFLNLFLYAGIPENIAPLPVYAITIPINFVLVRTVLKSKRL</sequence>
<keyword evidence="5 6" id="KW-0472">Membrane</keyword>
<evidence type="ECO:0000256" key="6">
    <source>
        <dbReference type="SAM" id="Phobius"/>
    </source>
</evidence>
<protein>
    <submittedName>
        <fullName evidence="9">GtrA family protein</fullName>
    </submittedName>
</protein>
<dbReference type="OrthoDB" id="1494129at2"/>
<organism evidence="9 11">
    <name type="scientific">Tannerella forsythia</name>
    <name type="common">Bacteroides forsythus</name>
    <dbReference type="NCBI Taxonomy" id="28112"/>
    <lineage>
        <taxon>Bacteria</taxon>
        <taxon>Pseudomonadati</taxon>
        <taxon>Bacteroidota</taxon>
        <taxon>Bacteroidia</taxon>
        <taxon>Bacteroidales</taxon>
        <taxon>Tannerellaceae</taxon>
        <taxon>Tannerella</taxon>
    </lineage>
</organism>
<dbReference type="RefSeq" id="WP_124752409.1">
    <property type="nucleotide sequence ID" value="NZ_RQYN01000072.1"/>
</dbReference>
<evidence type="ECO:0000313" key="9">
    <source>
        <dbReference type="EMBL" id="RRD70596.1"/>
    </source>
</evidence>
<feature type="transmembrane region" description="Helical" evidence="6">
    <location>
        <begin position="37"/>
        <end position="59"/>
    </location>
</feature>
<keyword evidence="4 6" id="KW-1133">Transmembrane helix</keyword>
<evidence type="ECO:0000256" key="4">
    <source>
        <dbReference type="ARBA" id="ARBA00022989"/>
    </source>
</evidence>
<dbReference type="GO" id="GO:0000271">
    <property type="term" value="P:polysaccharide biosynthetic process"/>
    <property type="evidence" value="ECO:0007669"/>
    <property type="project" value="InterPro"/>
</dbReference>
<comment type="subcellular location">
    <subcellularLocation>
        <location evidence="1">Membrane</location>
        <topology evidence="1">Multi-pass membrane protein</topology>
    </subcellularLocation>
</comment>
<feature type="transmembrane region" description="Helical" evidence="6">
    <location>
        <begin position="12"/>
        <end position="31"/>
    </location>
</feature>
<feature type="transmembrane region" description="Helical" evidence="6">
    <location>
        <begin position="71"/>
        <end position="94"/>
    </location>
</feature>
<feature type="transmembrane region" description="Helical" evidence="6">
    <location>
        <begin position="100"/>
        <end position="121"/>
    </location>
</feature>
<proteinExistence type="inferred from homology"/>